<dbReference type="GO" id="GO:0008137">
    <property type="term" value="F:NADH dehydrogenase (ubiquinone) activity"/>
    <property type="evidence" value="ECO:0007669"/>
    <property type="project" value="InterPro"/>
</dbReference>
<dbReference type="NCBIfam" id="TIGR01974">
    <property type="entry name" value="NDH_I_L"/>
    <property type="match status" value="1"/>
</dbReference>
<organism evidence="8 9">
    <name type="scientific">Candidatus Methanodesulfokora washburnensis</name>
    <dbReference type="NCBI Taxonomy" id="2478471"/>
    <lineage>
        <taxon>Archaea</taxon>
        <taxon>Thermoproteota</taxon>
        <taxon>Candidatus Korarchaeia</taxon>
        <taxon>Candidatus Korarchaeia incertae sedis</taxon>
        <taxon>Candidatus Methanodesulfokora</taxon>
    </lineage>
</organism>
<dbReference type="PANTHER" id="PTHR42829:SF2">
    <property type="entry name" value="NADH-UBIQUINONE OXIDOREDUCTASE CHAIN 5"/>
    <property type="match status" value="1"/>
</dbReference>
<feature type="transmembrane region" description="Helical" evidence="5">
    <location>
        <begin position="111"/>
        <end position="129"/>
    </location>
</feature>
<keyword evidence="9" id="KW-1185">Reference proteome</keyword>
<feature type="domain" description="NADH:quinone oxidoreductase/Mrp antiporter transmembrane" evidence="6">
    <location>
        <begin position="128"/>
        <end position="429"/>
    </location>
</feature>
<feature type="transmembrane region" description="Helical" evidence="5">
    <location>
        <begin position="79"/>
        <end position="99"/>
    </location>
</feature>
<feature type="transmembrane region" description="Helical" evidence="5">
    <location>
        <begin position="135"/>
        <end position="153"/>
    </location>
</feature>
<keyword evidence="4 5" id="KW-0472">Membrane</keyword>
<feature type="transmembrane region" description="Helical" evidence="5">
    <location>
        <begin position="417"/>
        <end position="442"/>
    </location>
</feature>
<feature type="domain" description="NADH-Ubiquinone oxidoreductase (complex I) chain 5 N-terminal" evidence="7">
    <location>
        <begin position="73"/>
        <end position="112"/>
    </location>
</feature>
<feature type="transmembrane region" description="Helical" evidence="5">
    <location>
        <begin position="282"/>
        <end position="300"/>
    </location>
</feature>
<dbReference type="InterPro" id="IPR003945">
    <property type="entry name" value="NU5C-like"/>
</dbReference>
<evidence type="ECO:0000256" key="5">
    <source>
        <dbReference type="SAM" id="Phobius"/>
    </source>
</evidence>
<dbReference type="Pfam" id="PF00662">
    <property type="entry name" value="Proton_antipo_N"/>
    <property type="match status" value="1"/>
</dbReference>
<dbReference type="PRINTS" id="PR01434">
    <property type="entry name" value="NADHDHGNASE5"/>
</dbReference>
<dbReference type="EMBL" id="RCOS01000170">
    <property type="protein sequence ID" value="RSN71707.1"/>
    <property type="molecule type" value="Genomic_DNA"/>
</dbReference>
<dbReference type="InterPro" id="IPR001516">
    <property type="entry name" value="Proton_antipo_N"/>
</dbReference>
<feature type="transmembrane region" description="Helical" evidence="5">
    <location>
        <begin position="199"/>
        <end position="220"/>
    </location>
</feature>
<dbReference type="InterPro" id="IPR018393">
    <property type="entry name" value="NADHpl_OxRdtase_5_subgr"/>
</dbReference>
<feature type="transmembrane region" description="Helical" evidence="5">
    <location>
        <begin position="346"/>
        <end position="365"/>
    </location>
</feature>
<evidence type="ECO:0000313" key="9">
    <source>
        <dbReference type="Proteomes" id="UP000277582"/>
    </source>
</evidence>
<protein>
    <submittedName>
        <fullName evidence="8">NADH-quinone oxidoreductase subunit L</fullName>
        <ecNumber evidence="8">1.6.5.-</ecNumber>
    </submittedName>
</protein>
<feature type="transmembrane region" description="Helical" evidence="5">
    <location>
        <begin position="454"/>
        <end position="473"/>
    </location>
</feature>
<feature type="transmembrane region" description="Helical" evidence="5">
    <location>
        <begin position="493"/>
        <end position="514"/>
    </location>
</feature>
<keyword evidence="2 5" id="KW-0812">Transmembrane</keyword>
<comment type="subcellular location">
    <subcellularLocation>
        <location evidence="1">Membrane</location>
        <topology evidence="1">Multi-pass membrane protein</topology>
    </subcellularLocation>
</comment>
<dbReference type="GO" id="GO:0042773">
    <property type="term" value="P:ATP synthesis coupled electron transport"/>
    <property type="evidence" value="ECO:0007669"/>
    <property type="project" value="InterPro"/>
</dbReference>
<name>A0A3R9QSF7_9CREN</name>
<proteinExistence type="predicted"/>
<evidence type="ECO:0000256" key="1">
    <source>
        <dbReference type="ARBA" id="ARBA00004141"/>
    </source>
</evidence>
<evidence type="ECO:0000256" key="4">
    <source>
        <dbReference type="ARBA" id="ARBA00023136"/>
    </source>
</evidence>
<dbReference type="PANTHER" id="PTHR42829">
    <property type="entry name" value="NADH-UBIQUINONE OXIDOREDUCTASE CHAIN 5"/>
    <property type="match status" value="1"/>
</dbReference>
<feature type="transmembrane region" description="Helical" evidence="5">
    <location>
        <begin position="377"/>
        <end position="397"/>
    </location>
</feature>
<dbReference type="EC" id="1.6.5.-" evidence="8"/>
<feature type="transmembrane region" description="Helical" evidence="5">
    <location>
        <begin position="241"/>
        <end position="262"/>
    </location>
</feature>
<evidence type="ECO:0000256" key="3">
    <source>
        <dbReference type="ARBA" id="ARBA00022989"/>
    </source>
</evidence>
<gene>
    <name evidence="8" type="ORF">D6D85_15350</name>
</gene>
<keyword evidence="8" id="KW-0560">Oxidoreductase</keyword>
<dbReference type="GO" id="GO:0015990">
    <property type="term" value="P:electron transport coupled proton transport"/>
    <property type="evidence" value="ECO:0007669"/>
    <property type="project" value="TreeGrafter"/>
</dbReference>
<dbReference type="Pfam" id="PF00361">
    <property type="entry name" value="Proton_antipo_M"/>
    <property type="match status" value="1"/>
</dbReference>
<evidence type="ECO:0000313" key="8">
    <source>
        <dbReference type="EMBL" id="RSN71707.1"/>
    </source>
</evidence>
<evidence type="ECO:0000259" key="6">
    <source>
        <dbReference type="Pfam" id="PF00361"/>
    </source>
</evidence>
<feature type="transmembrane region" description="Helical" evidence="5">
    <location>
        <begin position="585"/>
        <end position="608"/>
    </location>
</feature>
<dbReference type="Proteomes" id="UP000277582">
    <property type="component" value="Unassembled WGS sequence"/>
</dbReference>
<feature type="transmembrane region" description="Helical" evidence="5">
    <location>
        <begin position="30"/>
        <end position="52"/>
    </location>
</feature>
<dbReference type="InterPro" id="IPR001750">
    <property type="entry name" value="ND/Mrp_TM"/>
</dbReference>
<evidence type="ECO:0000256" key="2">
    <source>
        <dbReference type="ARBA" id="ARBA00022692"/>
    </source>
</evidence>
<reference evidence="8 9" key="1">
    <citation type="submission" date="2018-10" db="EMBL/GenBank/DDBJ databases">
        <title>Co-occurring genomic capacity for anaerobic methane metabolism and dissimilatory sulfite reduction discovered in the Korarchaeota.</title>
        <authorList>
            <person name="Mckay L.J."/>
            <person name="Dlakic M."/>
            <person name="Fields M.W."/>
            <person name="Delmont T.O."/>
            <person name="Eren A.M."/>
            <person name="Jay Z.J."/>
            <person name="Klingelsmith K.B."/>
            <person name="Rusch D.B."/>
            <person name="Inskeep W.P."/>
        </authorList>
    </citation>
    <scope>NUCLEOTIDE SEQUENCE [LARGE SCALE GENOMIC DNA]</scope>
    <source>
        <strain evidence="8 9">MDKW</strain>
    </source>
</reference>
<dbReference type="Gene3D" id="1.20.5.2700">
    <property type="match status" value="1"/>
</dbReference>
<dbReference type="GO" id="GO:0003954">
    <property type="term" value="F:NADH dehydrogenase activity"/>
    <property type="evidence" value="ECO:0007669"/>
    <property type="project" value="TreeGrafter"/>
</dbReference>
<keyword evidence="3 5" id="KW-1133">Transmembrane helix</keyword>
<feature type="transmembrane region" description="Helical" evidence="5">
    <location>
        <begin position="307"/>
        <end position="326"/>
    </location>
</feature>
<evidence type="ECO:0000259" key="7">
    <source>
        <dbReference type="Pfam" id="PF00662"/>
    </source>
</evidence>
<dbReference type="GO" id="GO:0016020">
    <property type="term" value="C:membrane"/>
    <property type="evidence" value="ECO:0007669"/>
    <property type="project" value="UniProtKB-SubCell"/>
</dbReference>
<sequence length="609" mass="66398">MLNSVWFIFLSPAIGAALSLLLSPVKSRRLIEAIAVLSSLISVVISAELFLIRAPLLRDPAFIQAFDGPIAPVLMIDRLSALMSFVVALVSFLIVVYSIGYMGEDPSYIRYYSLIQLFIAGMLGLVLSGSFLYLYLFWEVVGLCSCLLIAHWYERPEASRAGVKAFIVTRFGDVMLLTAISLIYLQIGDLRYDVVSSHLGALPSSFISTVMLLSLGGAFGKSAQVPLHVWLPDAMEGPTSVSALIHAATMVKAGVYLVARLITLSLEYGSASIAALSGFSQVLLWIGSITAFLAATMALVTYDIKRVLAYSTISQLGYMFAGLGAFSSVPFSETIFSSMLHLTSHAFFKALLFMGAGAVIHATGTRDMREMGGLRRSMPITSTTFLIGAMALSGIPPMNGFFSKDAVMEVVMGASPVSYILLLITAILTPFYIFRAVLMTFFGEQKGHAHEASISMTLPMILLAASCFITPSITSFMLEHNPLAGFSVDMKTALISVSAVSLSFVLFYLSYWRGFRPELALVRRVLEKGYYFDDLYTRVLMPVFRTIMSGISWGVDRALDALSYRIADQATRFGNFLREIHTGMISHYVAAFSLGLILLLAMALGVMLT</sequence>
<dbReference type="PRINTS" id="PR01435">
    <property type="entry name" value="NPOXDRDTASE5"/>
</dbReference>
<feature type="transmembrane region" description="Helical" evidence="5">
    <location>
        <begin position="6"/>
        <end position="23"/>
    </location>
</feature>
<dbReference type="AlphaFoldDB" id="A0A3R9QSF7"/>
<accession>A0A3R9QSF7</accession>
<feature type="transmembrane region" description="Helical" evidence="5">
    <location>
        <begin position="165"/>
        <end position="187"/>
    </location>
</feature>
<comment type="caution">
    <text evidence="8">The sequence shown here is derived from an EMBL/GenBank/DDBJ whole genome shotgun (WGS) entry which is preliminary data.</text>
</comment>